<dbReference type="EMBL" id="UGEX01000003">
    <property type="protein sequence ID" value="STM59091.1"/>
    <property type="molecule type" value="Genomic_DNA"/>
</dbReference>
<keyword evidence="1" id="KW-0812">Transmembrane</keyword>
<reference evidence="2 3" key="1">
    <citation type="submission" date="2018-06" db="EMBL/GenBank/DDBJ databases">
        <authorList>
            <consortium name="Pathogen Informatics"/>
            <person name="Doyle S."/>
        </authorList>
    </citation>
    <scope>NUCLEOTIDE SEQUENCE [LARGE SCALE GENOMIC DNA]</scope>
    <source>
        <strain evidence="2 3">NCTC10429</strain>
    </source>
</reference>
<feature type="transmembrane region" description="Helical" evidence="1">
    <location>
        <begin position="113"/>
        <end position="131"/>
    </location>
</feature>
<dbReference type="AlphaFoldDB" id="A0A377E6C0"/>
<protein>
    <submittedName>
        <fullName evidence="2">Cyclic di-GMP phosphodiesterase</fullName>
        <ecNumber evidence="2">3.1.4.52</ecNumber>
    </submittedName>
</protein>
<keyword evidence="1" id="KW-0472">Membrane</keyword>
<evidence type="ECO:0000256" key="1">
    <source>
        <dbReference type="SAM" id="Phobius"/>
    </source>
</evidence>
<proteinExistence type="predicted"/>
<gene>
    <name evidence="2" type="primary">yliE_3</name>
    <name evidence="2" type="ORF">NCTC10429_05721</name>
</gene>
<sequence length="188" mass="22347">MYLFYATYQRQRSRLLAVDKIHVDLNWRYLNEYLDQISANDEVLFLKQGHEIIAKNQLAREKLIIYNSEGNYNIIDSVDTEYIAKTSAVPNNALFEIYFYYPGGNLLDASDKLFYLPFAFIIIVLLVVYFMTTRVFRRQFSEMTELVNTLAFLPDSTDQIEGSENSRRRCERDYQHQKFDRGNERCRN</sequence>
<dbReference type="Proteomes" id="UP000254088">
    <property type="component" value="Unassembled WGS sequence"/>
</dbReference>
<keyword evidence="2" id="KW-0378">Hydrolase</keyword>
<evidence type="ECO:0000313" key="2">
    <source>
        <dbReference type="EMBL" id="STM59091.1"/>
    </source>
</evidence>
<name>A0A377E6C0_ECOLX</name>
<dbReference type="EC" id="3.1.4.52" evidence="2"/>
<evidence type="ECO:0000313" key="3">
    <source>
        <dbReference type="Proteomes" id="UP000254088"/>
    </source>
</evidence>
<organism evidence="2 3">
    <name type="scientific">Escherichia coli</name>
    <dbReference type="NCBI Taxonomy" id="562"/>
    <lineage>
        <taxon>Bacteria</taxon>
        <taxon>Pseudomonadati</taxon>
        <taxon>Pseudomonadota</taxon>
        <taxon>Gammaproteobacteria</taxon>
        <taxon>Enterobacterales</taxon>
        <taxon>Enterobacteriaceae</taxon>
        <taxon>Escherichia</taxon>
    </lineage>
</organism>
<dbReference type="GO" id="GO:0071111">
    <property type="term" value="F:cyclic-guanylate-specific phosphodiesterase activity"/>
    <property type="evidence" value="ECO:0007669"/>
    <property type="project" value="UniProtKB-EC"/>
</dbReference>
<keyword evidence="1" id="KW-1133">Transmembrane helix</keyword>
<accession>A0A377E6C0</accession>